<accession>A0A450V7E1</accession>
<protein>
    <submittedName>
        <fullName evidence="2">T5orf172 domain-containing protein</fullName>
    </submittedName>
</protein>
<dbReference type="SMART" id="SM00974">
    <property type="entry name" value="T5orf172"/>
    <property type="match status" value="1"/>
</dbReference>
<dbReference type="EMBL" id="CAADFF010000204">
    <property type="protein sequence ID" value="VFK00735.1"/>
    <property type="molecule type" value="Genomic_DNA"/>
</dbReference>
<reference evidence="2" key="1">
    <citation type="submission" date="2019-02" db="EMBL/GenBank/DDBJ databases">
        <authorList>
            <person name="Gruber-Vodicka R. H."/>
            <person name="Seah K. B. B."/>
        </authorList>
    </citation>
    <scope>NUCLEOTIDE SEQUENCE</scope>
    <source>
        <strain evidence="2">BECK_M7</strain>
    </source>
</reference>
<feature type="domain" description="Bacteriophage T5 Orf172 DNA-binding" evidence="1">
    <location>
        <begin position="45"/>
        <end position="120"/>
    </location>
</feature>
<name>A0A450V7E1_9GAMM</name>
<sequence length="204" mass="23837">MNIKLTTQEKIRVINGEDVFAIMQKILLELWRIKVAIYFIIENEDLMNQRIKIGYSSEPGKRIKALQTGNSRSLALMGWIESNDDKQLEKELHEKYSNYRVLNEWFEINNENVLEELKNHGTDGYIAIQENAGEFLGCDRDAIPEYMPPWEWADTEIEDFCPQCGCSCGLHYNENYGTERCLNCGIIDSYYDENEERVEGWGEE</sequence>
<gene>
    <name evidence="2" type="ORF">BECKLFY1418B_GA0070995_12041</name>
</gene>
<evidence type="ECO:0000313" key="2">
    <source>
        <dbReference type="EMBL" id="VFK00735.1"/>
    </source>
</evidence>
<proteinExistence type="predicted"/>
<organism evidence="2">
    <name type="scientific">Candidatus Kentrum sp. LFY</name>
    <dbReference type="NCBI Taxonomy" id="2126342"/>
    <lineage>
        <taxon>Bacteria</taxon>
        <taxon>Pseudomonadati</taxon>
        <taxon>Pseudomonadota</taxon>
        <taxon>Gammaproteobacteria</taxon>
        <taxon>Candidatus Kentrum</taxon>
    </lineage>
</organism>
<evidence type="ECO:0000259" key="1">
    <source>
        <dbReference type="SMART" id="SM00974"/>
    </source>
</evidence>
<dbReference type="AlphaFoldDB" id="A0A450V7E1"/>
<dbReference type="Pfam" id="PF13455">
    <property type="entry name" value="MUG113"/>
    <property type="match status" value="1"/>
</dbReference>
<dbReference type="InterPro" id="IPR018306">
    <property type="entry name" value="Phage_T5_Orf172_DNA-bd"/>
</dbReference>